<accession>A0ACC5A109</accession>
<protein>
    <submittedName>
        <fullName evidence="1">Uncharacterized protein</fullName>
    </submittedName>
</protein>
<evidence type="ECO:0000313" key="1">
    <source>
        <dbReference type="EMBL" id="KTS84559.1"/>
    </source>
</evidence>
<dbReference type="Proteomes" id="UP000074866">
    <property type="component" value="Unassembled WGS sequence"/>
</dbReference>
<evidence type="ECO:0000313" key="2">
    <source>
        <dbReference type="Proteomes" id="UP000074866"/>
    </source>
</evidence>
<sequence length="61" mass="6595">MINRAIADTGYASVDIGSTQAKEVHHDLYNGGFRLQALGTITYSMAGTTKQQLTSSFGRMI</sequence>
<reference evidence="1 2" key="1">
    <citation type="journal article" date="2016" name="Front. Microbiol.">
        <title>Genomic Resource of Rice Seed Associated Bacteria.</title>
        <authorList>
            <person name="Midha S."/>
            <person name="Bansal K."/>
            <person name="Sharma S."/>
            <person name="Kumar N."/>
            <person name="Patil P.P."/>
            <person name="Chaudhry V."/>
            <person name="Patil P.B."/>
        </authorList>
    </citation>
    <scope>NUCLEOTIDE SEQUENCE [LARGE SCALE GENOMIC DNA]</scope>
    <source>
        <strain evidence="1 2">NS115</strain>
    </source>
</reference>
<name>A0ACC5A109_9BACL</name>
<keyword evidence="2" id="KW-1185">Reference proteome</keyword>
<dbReference type="EMBL" id="LDRX01000014">
    <property type="protein sequence ID" value="KTS84559.1"/>
    <property type="molecule type" value="Genomic_DNA"/>
</dbReference>
<gene>
    <name evidence="1" type="ORF">NS115_02460</name>
</gene>
<proteinExistence type="predicted"/>
<comment type="caution">
    <text evidence="1">The sequence shown here is derived from an EMBL/GenBank/DDBJ whole genome shotgun (WGS) entry which is preliminary data.</text>
</comment>
<organism evidence="1 2">
    <name type="scientific">Paenibacillus jamilae</name>
    <dbReference type="NCBI Taxonomy" id="114136"/>
    <lineage>
        <taxon>Bacteria</taxon>
        <taxon>Bacillati</taxon>
        <taxon>Bacillota</taxon>
        <taxon>Bacilli</taxon>
        <taxon>Bacillales</taxon>
        <taxon>Paenibacillaceae</taxon>
        <taxon>Paenibacillus</taxon>
    </lineage>
</organism>